<reference evidence="1" key="1">
    <citation type="submission" date="2021-01" db="EMBL/GenBank/DDBJ databases">
        <authorList>
            <person name="Li R."/>
            <person name="Bekaert M."/>
        </authorList>
    </citation>
    <scope>NUCLEOTIDE SEQUENCE</scope>
    <source>
        <strain evidence="1">Farmed</strain>
    </source>
</reference>
<organism evidence="1 2">
    <name type="scientific">Acanthosepion pharaonis</name>
    <name type="common">Pharaoh cuttlefish</name>
    <name type="synonym">Sepia pharaonis</name>
    <dbReference type="NCBI Taxonomy" id="158019"/>
    <lineage>
        <taxon>Eukaryota</taxon>
        <taxon>Metazoa</taxon>
        <taxon>Spiralia</taxon>
        <taxon>Lophotrochozoa</taxon>
        <taxon>Mollusca</taxon>
        <taxon>Cephalopoda</taxon>
        <taxon>Coleoidea</taxon>
        <taxon>Decapodiformes</taxon>
        <taxon>Sepiida</taxon>
        <taxon>Sepiina</taxon>
        <taxon>Sepiidae</taxon>
        <taxon>Acanthosepion</taxon>
    </lineage>
</organism>
<sequence>MQLQISIVSTRPSYSLLASNYKYPIVSTRQGPFSSGIQLQISNSLNSTRSILFWHPTTNIQYLNSTNPFSSGIQLQISNSLSTRPSLFSSGIQLHQYPIVFNSNYTYPFSRQPILFNCKYPIVSTRPKPILFWHANIQYWKYPMSTKPISSGIQLQIKVSTIQGLFSSGIQLQISNPIESLLTFSTRPSLFSSGIQLQISNSLNSTKPHSLLASNYKYPIVSTRPKSLQISIVSTRPSLFSSDIQLNSLNSGYSLPSNYKYPIVSTRPSLILFWHPTTNIQPILFWHPTTKYPIVSTRPSLFSSGIQLQISNSLNSTKPVLFWHPILVSNSLNSTRPILFWHPTTNINSLNSTKVHSLLASNCKYPIVSTRPSLFSSGIQLQISNSLNSTKPILLASNHKYPIVSTRPSLFSSGIQLSNIQYLNSTKPLFSSGASNCKYPIVSNSTRLLLFWHPTTKHPIVSNSLSLFSSGIQLQISIVSTRPTLFYSDIQLQISNSLNSTKPYSLLASNYKNINSLQLDQAYSLLASNYKFSTRPSLFFSGIQLQTSNSLNSTKPILFWHPTTNIQSTLTHSLLASRQLDPRPPIPQMSPTLILFWLNYKYPIVSTRQGPFLQHQLQYPIVSTRQAYSLLASATNVNSLNSTKPILFWHPTTNIQYPFSSGIQPQISIVSNSTGPILFWHPTTNINSLQLDQAILFCILFCPTTNINSLNSTKPILFWHPTTNIQYLSAKPCSLLDKYQYSSSGVNYKYPIVSTRPVHSLLASNYKYPIVSTRPSLFSSGIQLQISNSLQLDQSPTRPSLFSSGINYKHPIVLNSTKPILLASNYKYPISPTRPSPILFWHPNIKVSNSNSLSSSTNSTYSLLASNYKYPIVSTRPSPCILFHQLQIIRPGLGSSKPILFWHPTKISNSPTRPSLFLLASNYKYPISNSTKPILLLHPTTNINSLNSTRSILFWHPTRPSLFSSDINCKYPIVSRPSLFSSGSNRSYSLLASNYKYPIVSTHKPYSLLASNCKYQYLNSHPTTTSNSPNSTKPILFWQISNLKHPKYPQSPTDQPIPSGIQPQISNSPNRPPILFWHPTKYPIVPTRPGPFSSGIQPQISPSQLDQPYSLLASINYKYPWSQLDQAYSLLASNYKYPIVSTRPRPILF</sequence>
<accession>A0A812DUW7</accession>
<name>A0A812DUW7_ACAPH</name>
<gene>
    <name evidence="1" type="ORF">SPHA_62822</name>
</gene>
<keyword evidence="2" id="KW-1185">Reference proteome</keyword>
<evidence type="ECO:0000313" key="1">
    <source>
        <dbReference type="EMBL" id="CAE1311372.1"/>
    </source>
</evidence>
<comment type="caution">
    <text evidence="1">The sequence shown here is derived from an EMBL/GenBank/DDBJ whole genome shotgun (WGS) entry which is preliminary data.</text>
</comment>
<proteinExistence type="predicted"/>
<dbReference type="AlphaFoldDB" id="A0A812DUW7"/>
<dbReference type="EMBL" id="CAHIKZ030004490">
    <property type="protein sequence ID" value="CAE1311372.1"/>
    <property type="molecule type" value="Genomic_DNA"/>
</dbReference>
<dbReference type="Proteomes" id="UP000597762">
    <property type="component" value="Unassembled WGS sequence"/>
</dbReference>
<evidence type="ECO:0000313" key="2">
    <source>
        <dbReference type="Proteomes" id="UP000597762"/>
    </source>
</evidence>
<protein>
    <submittedName>
        <fullName evidence="1">Uncharacterized protein</fullName>
    </submittedName>
</protein>